<keyword evidence="8" id="KW-0067">ATP-binding</keyword>
<reference evidence="16" key="1">
    <citation type="submission" date="2016-10" db="EMBL/GenBank/DDBJ databases">
        <authorList>
            <person name="Varghese N."/>
            <person name="Submissions S."/>
        </authorList>
    </citation>
    <scope>NUCLEOTIDE SEQUENCE [LARGE SCALE GENOMIC DNA]</scope>
    <source>
        <strain evidence="16">DSM 21772</strain>
    </source>
</reference>
<evidence type="ECO:0000256" key="7">
    <source>
        <dbReference type="ARBA" id="ARBA00022741"/>
    </source>
</evidence>
<accession>A0A1H1PJQ3</accession>
<keyword evidence="10 11" id="KW-0472">Membrane</keyword>
<dbReference type="SUPFAM" id="SSF52540">
    <property type="entry name" value="P-loop containing nucleoside triphosphate hydrolases"/>
    <property type="match status" value="1"/>
</dbReference>
<dbReference type="CDD" id="cd06261">
    <property type="entry name" value="TM_PBP2"/>
    <property type="match status" value="1"/>
</dbReference>
<evidence type="ECO:0000256" key="9">
    <source>
        <dbReference type="ARBA" id="ARBA00022989"/>
    </source>
</evidence>
<keyword evidence="7" id="KW-0547">Nucleotide-binding</keyword>
<dbReference type="InterPro" id="IPR035906">
    <property type="entry name" value="MetI-like_sf"/>
</dbReference>
<evidence type="ECO:0000256" key="1">
    <source>
        <dbReference type="ARBA" id="ARBA00004141"/>
    </source>
</evidence>
<feature type="compositionally biased region" description="Low complexity" evidence="12">
    <location>
        <begin position="297"/>
        <end position="328"/>
    </location>
</feature>
<keyword evidence="6 11" id="KW-0812">Transmembrane</keyword>
<dbReference type="InterPro" id="IPR017871">
    <property type="entry name" value="ABC_transporter-like_CS"/>
</dbReference>
<dbReference type="InterPro" id="IPR027417">
    <property type="entry name" value="P-loop_NTPase"/>
</dbReference>
<gene>
    <name evidence="15" type="ORF">SAMN04489834_0885</name>
</gene>
<evidence type="ECO:0000256" key="11">
    <source>
        <dbReference type="RuleBase" id="RU363032"/>
    </source>
</evidence>
<evidence type="ECO:0000256" key="5">
    <source>
        <dbReference type="ARBA" id="ARBA00022475"/>
    </source>
</evidence>
<dbReference type="STRING" id="412690.SAMN04489834_0885"/>
<evidence type="ECO:0000256" key="6">
    <source>
        <dbReference type="ARBA" id="ARBA00022692"/>
    </source>
</evidence>
<dbReference type="GO" id="GO:0005886">
    <property type="term" value="C:plasma membrane"/>
    <property type="evidence" value="ECO:0007669"/>
    <property type="project" value="UniProtKB-SubCell"/>
</dbReference>
<feature type="region of interest" description="Disordered" evidence="12">
    <location>
        <begin position="289"/>
        <end position="328"/>
    </location>
</feature>
<feature type="domain" description="ABC transmembrane type-1" evidence="14">
    <location>
        <begin position="96"/>
        <end position="285"/>
    </location>
</feature>
<keyword evidence="9 11" id="KW-1133">Transmembrane helix</keyword>
<evidence type="ECO:0000256" key="10">
    <source>
        <dbReference type="ARBA" id="ARBA00023136"/>
    </source>
</evidence>
<dbReference type="GO" id="GO:0005524">
    <property type="term" value="F:ATP binding"/>
    <property type="evidence" value="ECO:0007669"/>
    <property type="project" value="UniProtKB-KW"/>
</dbReference>
<dbReference type="InterPro" id="IPR003439">
    <property type="entry name" value="ABC_transporter-like_ATP-bd"/>
</dbReference>
<evidence type="ECO:0000313" key="16">
    <source>
        <dbReference type="Proteomes" id="UP000181956"/>
    </source>
</evidence>
<dbReference type="PROSITE" id="PS50928">
    <property type="entry name" value="ABC_TM1"/>
    <property type="match status" value="1"/>
</dbReference>
<dbReference type="RefSeq" id="WP_083362969.1">
    <property type="nucleotide sequence ID" value="NZ_LT629742.1"/>
</dbReference>
<organism evidence="15 16">
    <name type="scientific">Microterricola viridarii</name>
    <dbReference type="NCBI Taxonomy" id="412690"/>
    <lineage>
        <taxon>Bacteria</taxon>
        <taxon>Bacillati</taxon>
        <taxon>Actinomycetota</taxon>
        <taxon>Actinomycetes</taxon>
        <taxon>Micrococcales</taxon>
        <taxon>Microbacteriaceae</taxon>
        <taxon>Microterricola</taxon>
    </lineage>
</organism>
<evidence type="ECO:0000256" key="8">
    <source>
        <dbReference type="ARBA" id="ARBA00022840"/>
    </source>
</evidence>
<dbReference type="InterPro" id="IPR003593">
    <property type="entry name" value="AAA+_ATPase"/>
</dbReference>
<dbReference type="InterPro" id="IPR050388">
    <property type="entry name" value="ABC_Ni/Peptide_Import"/>
</dbReference>
<feature type="domain" description="ABC transporter" evidence="13">
    <location>
        <begin position="334"/>
        <end position="581"/>
    </location>
</feature>
<dbReference type="AlphaFoldDB" id="A0A1H1PJQ3"/>
<dbReference type="Gene3D" id="3.40.50.300">
    <property type="entry name" value="P-loop containing nucleotide triphosphate hydrolases"/>
    <property type="match status" value="1"/>
</dbReference>
<feature type="transmembrane region" description="Helical" evidence="11">
    <location>
        <begin position="35"/>
        <end position="56"/>
    </location>
</feature>
<evidence type="ECO:0000256" key="2">
    <source>
        <dbReference type="ARBA" id="ARBA00004202"/>
    </source>
</evidence>
<dbReference type="Pfam" id="PF00005">
    <property type="entry name" value="ABC_tran"/>
    <property type="match status" value="1"/>
</dbReference>
<dbReference type="GO" id="GO:0015833">
    <property type="term" value="P:peptide transport"/>
    <property type="evidence" value="ECO:0007669"/>
    <property type="project" value="InterPro"/>
</dbReference>
<comment type="subcellular location">
    <subcellularLocation>
        <location evidence="11">Cell membrane</location>
        <topology evidence="11">Multi-pass membrane protein</topology>
    </subcellularLocation>
    <subcellularLocation>
        <location evidence="2">Cell membrane</location>
        <topology evidence="2">Peripheral membrane protein</topology>
    </subcellularLocation>
    <subcellularLocation>
        <location evidence="1">Membrane</location>
        <topology evidence="1">Multi-pass membrane protein</topology>
    </subcellularLocation>
</comment>
<dbReference type="PROSITE" id="PS00211">
    <property type="entry name" value="ABC_TRANSPORTER_1"/>
    <property type="match status" value="1"/>
</dbReference>
<feature type="transmembrane region" description="Helical" evidence="11">
    <location>
        <begin position="99"/>
        <end position="123"/>
    </location>
</feature>
<dbReference type="InterPro" id="IPR000515">
    <property type="entry name" value="MetI-like"/>
</dbReference>
<dbReference type="EMBL" id="LT629742">
    <property type="protein sequence ID" value="SDS11333.1"/>
    <property type="molecule type" value="Genomic_DNA"/>
</dbReference>
<dbReference type="Pfam" id="PF08352">
    <property type="entry name" value="oligo_HPY"/>
    <property type="match status" value="1"/>
</dbReference>
<dbReference type="Proteomes" id="UP000181956">
    <property type="component" value="Chromosome I"/>
</dbReference>
<dbReference type="Pfam" id="PF00528">
    <property type="entry name" value="BPD_transp_1"/>
    <property type="match status" value="1"/>
</dbReference>
<dbReference type="GO" id="GO:0016887">
    <property type="term" value="F:ATP hydrolysis activity"/>
    <property type="evidence" value="ECO:0007669"/>
    <property type="project" value="InterPro"/>
</dbReference>
<feature type="transmembrane region" description="Helical" evidence="11">
    <location>
        <begin position="265"/>
        <end position="284"/>
    </location>
</feature>
<dbReference type="SMART" id="SM00382">
    <property type="entry name" value="AAA"/>
    <property type="match status" value="1"/>
</dbReference>
<evidence type="ECO:0000256" key="4">
    <source>
        <dbReference type="ARBA" id="ARBA00022448"/>
    </source>
</evidence>
<dbReference type="OrthoDB" id="3677453at2"/>
<proteinExistence type="inferred from homology"/>
<dbReference type="InterPro" id="IPR013563">
    <property type="entry name" value="Oligopep_ABC_C"/>
</dbReference>
<feature type="transmembrane region" description="Helical" evidence="11">
    <location>
        <begin position="217"/>
        <end position="240"/>
    </location>
</feature>
<comment type="similarity">
    <text evidence="11">Belongs to the binding-protein-dependent transport system permease family.</text>
</comment>
<evidence type="ECO:0000259" key="14">
    <source>
        <dbReference type="PROSITE" id="PS50928"/>
    </source>
</evidence>
<dbReference type="Gene3D" id="1.10.3720.10">
    <property type="entry name" value="MetI-like"/>
    <property type="match status" value="1"/>
</dbReference>
<dbReference type="PANTHER" id="PTHR43297:SF2">
    <property type="entry name" value="DIPEPTIDE TRANSPORT ATP-BINDING PROTEIN DPPD"/>
    <property type="match status" value="1"/>
</dbReference>
<dbReference type="PROSITE" id="PS50893">
    <property type="entry name" value="ABC_TRANSPORTER_2"/>
    <property type="match status" value="1"/>
</dbReference>
<keyword evidence="16" id="KW-1185">Reference proteome</keyword>
<evidence type="ECO:0000313" key="15">
    <source>
        <dbReference type="EMBL" id="SDS11333.1"/>
    </source>
</evidence>
<evidence type="ECO:0000256" key="12">
    <source>
        <dbReference type="SAM" id="MobiDB-lite"/>
    </source>
</evidence>
<protein>
    <submittedName>
        <fullName evidence="15">Peptide/nickel transport system permease protein</fullName>
    </submittedName>
</protein>
<dbReference type="SUPFAM" id="SSF161098">
    <property type="entry name" value="MetI-like"/>
    <property type="match status" value="1"/>
</dbReference>
<name>A0A1H1PJQ3_9MICO</name>
<keyword evidence="4 11" id="KW-0813">Transport</keyword>
<dbReference type="CDD" id="cd03257">
    <property type="entry name" value="ABC_NikE_OppD_transporters"/>
    <property type="match status" value="1"/>
</dbReference>
<sequence length="672" mass="69874">MTTRNDSTVAIATAPPRTVRPSRLRAIRQSLSTPGALFGISWLLLIVVASFTAPLWSPYGPNEQTGSGALTGPSAAHWLGTDDLGRDVLTRIFTAGADAIATSALGAVVALTVAIPLALWAASRGRGTETVINRVTEIAMSIPVIIIMLTVVGIVGTNLPLIMVILGLVISTGMYRVLLGQAKSLQSQLYVDAAFVDGLTAPRVSGRHVLPGLTTTIMVQFALVFSIGLMIQTGLAFIGFGPPVPAPSWGGMIQNASTHIYDAPWLMVPTGVVLILTVFAANSIGDALSGPREKAPVRASTRSPRARRAAASAGNTEPTGGAPAAASSATEPALRVQGLHVGLDDGTTLVSDVSFAVGAGRVLGLVGESGCGKTLTSLSLIGLLPTAVATTAGSILWNGRDIAALSEQELLRVRGREIAFIAQEPMRALDPMFSIGSQLTGAVQRLRSVPKREAGAIATALLEQVGIVDAARVLTSYPHEISGGMAQRVAIALALAGRPRLLIADEPTTSLDVTVQAEILSLLRQIIAEEGMTMVMVTHDLGVVADICDDVAVMYAGQIVETGAVRSVLLEPAHPYTKALLGADPHATVNGGPKRRLVSIPGQVPAPRDWPSSCRFAQRCEFATAACSGSVPLTPRPSGAGLSRCIRAEELFARPTSSLPAHAAALKEQVDR</sequence>
<comment type="similarity">
    <text evidence="3">Belongs to the ABC transporter superfamily.</text>
</comment>
<dbReference type="FunFam" id="3.40.50.300:FF:000016">
    <property type="entry name" value="Oligopeptide ABC transporter ATP-binding component"/>
    <property type="match status" value="1"/>
</dbReference>
<evidence type="ECO:0000256" key="3">
    <source>
        <dbReference type="ARBA" id="ARBA00005417"/>
    </source>
</evidence>
<feature type="transmembrane region" description="Helical" evidence="11">
    <location>
        <begin position="161"/>
        <end position="179"/>
    </location>
</feature>
<feature type="transmembrane region" description="Helical" evidence="11">
    <location>
        <begin position="135"/>
        <end position="155"/>
    </location>
</feature>
<dbReference type="PANTHER" id="PTHR43297">
    <property type="entry name" value="OLIGOPEPTIDE TRANSPORT ATP-BINDING PROTEIN APPD"/>
    <property type="match status" value="1"/>
</dbReference>
<keyword evidence="5" id="KW-1003">Cell membrane</keyword>
<evidence type="ECO:0000259" key="13">
    <source>
        <dbReference type="PROSITE" id="PS50893"/>
    </source>
</evidence>
<dbReference type="NCBIfam" id="TIGR01727">
    <property type="entry name" value="oligo_HPY"/>
    <property type="match status" value="1"/>
</dbReference>
<dbReference type="GO" id="GO:0055085">
    <property type="term" value="P:transmembrane transport"/>
    <property type="evidence" value="ECO:0007669"/>
    <property type="project" value="InterPro"/>
</dbReference>